<comment type="caution">
    <text evidence="1">The sequence shown here is derived from an EMBL/GenBank/DDBJ whole genome shotgun (WGS) entry which is preliminary data.</text>
</comment>
<gene>
    <name evidence="1" type="ORF">BV25DRAFT_1815268</name>
</gene>
<accession>A0ACB8SIH1</accession>
<organism evidence="1 2">
    <name type="scientific">Artomyces pyxidatus</name>
    <dbReference type="NCBI Taxonomy" id="48021"/>
    <lineage>
        <taxon>Eukaryota</taxon>
        <taxon>Fungi</taxon>
        <taxon>Dikarya</taxon>
        <taxon>Basidiomycota</taxon>
        <taxon>Agaricomycotina</taxon>
        <taxon>Agaricomycetes</taxon>
        <taxon>Russulales</taxon>
        <taxon>Auriscalpiaceae</taxon>
        <taxon>Artomyces</taxon>
    </lineage>
</organism>
<dbReference type="Proteomes" id="UP000814140">
    <property type="component" value="Unassembled WGS sequence"/>
</dbReference>
<name>A0ACB8SIH1_9AGAM</name>
<evidence type="ECO:0000313" key="1">
    <source>
        <dbReference type="EMBL" id="KAI0055673.1"/>
    </source>
</evidence>
<keyword evidence="2" id="KW-1185">Reference proteome</keyword>
<reference evidence="1" key="1">
    <citation type="submission" date="2021-03" db="EMBL/GenBank/DDBJ databases">
        <authorList>
            <consortium name="DOE Joint Genome Institute"/>
            <person name="Ahrendt S."/>
            <person name="Looney B.P."/>
            <person name="Miyauchi S."/>
            <person name="Morin E."/>
            <person name="Drula E."/>
            <person name="Courty P.E."/>
            <person name="Chicoki N."/>
            <person name="Fauchery L."/>
            <person name="Kohler A."/>
            <person name="Kuo A."/>
            <person name="Labutti K."/>
            <person name="Pangilinan J."/>
            <person name="Lipzen A."/>
            <person name="Riley R."/>
            <person name="Andreopoulos W."/>
            <person name="He G."/>
            <person name="Johnson J."/>
            <person name="Barry K.W."/>
            <person name="Grigoriev I.V."/>
            <person name="Nagy L."/>
            <person name="Hibbett D."/>
            <person name="Henrissat B."/>
            <person name="Matheny P.B."/>
            <person name="Labbe J."/>
            <person name="Martin F."/>
        </authorList>
    </citation>
    <scope>NUCLEOTIDE SEQUENCE</scope>
    <source>
        <strain evidence="1">HHB10654</strain>
    </source>
</reference>
<reference evidence="1" key="2">
    <citation type="journal article" date="2022" name="New Phytol.">
        <title>Evolutionary transition to the ectomycorrhizal habit in the genomes of a hyperdiverse lineage of mushroom-forming fungi.</title>
        <authorList>
            <person name="Looney B."/>
            <person name="Miyauchi S."/>
            <person name="Morin E."/>
            <person name="Drula E."/>
            <person name="Courty P.E."/>
            <person name="Kohler A."/>
            <person name="Kuo A."/>
            <person name="LaButti K."/>
            <person name="Pangilinan J."/>
            <person name="Lipzen A."/>
            <person name="Riley R."/>
            <person name="Andreopoulos W."/>
            <person name="He G."/>
            <person name="Johnson J."/>
            <person name="Nolan M."/>
            <person name="Tritt A."/>
            <person name="Barry K.W."/>
            <person name="Grigoriev I.V."/>
            <person name="Nagy L.G."/>
            <person name="Hibbett D."/>
            <person name="Henrissat B."/>
            <person name="Matheny P.B."/>
            <person name="Labbe J."/>
            <person name="Martin F.M."/>
        </authorList>
    </citation>
    <scope>NUCLEOTIDE SEQUENCE</scope>
    <source>
        <strain evidence="1">HHB10654</strain>
    </source>
</reference>
<sequence length="210" mass="24279">MWATAEQLEWMRSRIPDYRTAQGQRKVKEFWPVLFSAWFGQWPETDDLGKDACKGMPDQRTVSFAITSKYVRLKQWYNNHSRATSGLAGGASRGRVLNLIGKPTRKRADYQVYQKLYWEDKLKIPIEAAWDKYLAELPDNEEAKSEIVFRNEKAREMLLEECDEVKAKVQKVRNGDESDDGEGDDEDGDGHDEDVTGEKAHKAQLLAYRE</sequence>
<evidence type="ECO:0000313" key="2">
    <source>
        <dbReference type="Proteomes" id="UP000814140"/>
    </source>
</evidence>
<protein>
    <submittedName>
        <fullName evidence="1">Uncharacterized protein</fullName>
    </submittedName>
</protein>
<dbReference type="EMBL" id="MU277283">
    <property type="protein sequence ID" value="KAI0055673.1"/>
    <property type="molecule type" value="Genomic_DNA"/>
</dbReference>
<proteinExistence type="predicted"/>